<reference evidence="2 3" key="1">
    <citation type="journal article" date="2023" name="Plants (Basel)">
        <title>Bridging the Gap: Combining Genomics and Transcriptomics Approaches to Understand Stylosanthes scabra, an Orphan Legume from the Brazilian Caatinga.</title>
        <authorList>
            <person name="Ferreira-Neto J.R.C."/>
            <person name="da Silva M.D."/>
            <person name="Binneck E."/>
            <person name="de Melo N.F."/>
            <person name="da Silva R.H."/>
            <person name="de Melo A.L.T.M."/>
            <person name="Pandolfi V."/>
            <person name="Bustamante F.O."/>
            <person name="Brasileiro-Vidal A.C."/>
            <person name="Benko-Iseppon A.M."/>
        </authorList>
    </citation>
    <scope>NUCLEOTIDE SEQUENCE [LARGE SCALE GENOMIC DNA]</scope>
    <source>
        <tissue evidence="2">Leaves</tissue>
    </source>
</reference>
<sequence>MVRTKKPVSKRARGEGSSSTMEAPPQGHPMADWFTNIGDFNNYATNFAPRKIIPPSTLNVEYEDDDLEFTFKLGNNSYSIDSSILMDLWKLDYSGDTLILSDSHIEHHKDYTRIEACNLFNIPFDVPKPTVGYLNIEHRLIHYLITYVLVPRLHNHGLILEEDLEIMWRMVKGKKLNWVVLIASHMQRTKGGKTSKGLPYAILWTKMFEYVGVAFNQVKKKKLEYNHCIDNHVINHMKREATQVQAQEEQADEEGEQAMEEVQEAPHHEQAGPSMNDMMQVLLRIEANQTTMGNRMDRMERNQARMLRKIRRLEAYTFSEDEAEDDDEDQD</sequence>
<feature type="region of interest" description="Disordered" evidence="1">
    <location>
        <begin position="245"/>
        <end position="273"/>
    </location>
</feature>
<dbReference type="Proteomes" id="UP001341840">
    <property type="component" value="Unassembled WGS sequence"/>
</dbReference>
<gene>
    <name evidence="2" type="ORF">PIB30_102572</name>
</gene>
<evidence type="ECO:0000256" key="1">
    <source>
        <dbReference type="SAM" id="MobiDB-lite"/>
    </source>
</evidence>
<comment type="caution">
    <text evidence="2">The sequence shown here is derived from an EMBL/GenBank/DDBJ whole genome shotgun (WGS) entry which is preliminary data.</text>
</comment>
<dbReference type="EMBL" id="JASCZI010003182">
    <property type="protein sequence ID" value="MED6116690.1"/>
    <property type="molecule type" value="Genomic_DNA"/>
</dbReference>
<feature type="region of interest" description="Disordered" evidence="1">
    <location>
        <begin position="1"/>
        <end position="28"/>
    </location>
</feature>
<evidence type="ECO:0000313" key="2">
    <source>
        <dbReference type="EMBL" id="MED6116690.1"/>
    </source>
</evidence>
<organism evidence="2 3">
    <name type="scientific">Stylosanthes scabra</name>
    <dbReference type="NCBI Taxonomy" id="79078"/>
    <lineage>
        <taxon>Eukaryota</taxon>
        <taxon>Viridiplantae</taxon>
        <taxon>Streptophyta</taxon>
        <taxon>Embryophyta</taxon>
        <taxon>Tracheophyta</taxon>
        <taxon>Spermatophyta</taxon>
        <taxon>Magnoliopsida</taxon>
        <taxon>eudicotyledons</taxon>
        <taxon>Gunneridae</taxon>
        <taxon>Pentapetalae</taxon>
        <taxon>rosids</taxon>
        <taxon>fabids</taxon>
        <taxon>Fabales</taxon>
        <taxon>Fabaceae</taxon>
        <taxon>Papilionoideae</taxon>
        <taxon>50 kb inversion clade</taxon>
        <taxon>dalbergioids sensu lato</taxon>
        <taxon>Dalbergieae</taxon>
        <taxon>Pterocarpus clade</taxon>
        <taxon>Stylosanthes</taxon>
    </lineage>
</organism>
<name>A0ABU6QY24_9FABA</name>
<evidence type="ECO:0000313" key="3">
    <source>
        <dbReference type="Proteomes" id="UP001341840"/>
    </source>
</evidence>
<accession>A0ABU6QY24</accession>
<proteinExistence type="predicted"/>
<protein>
    <submittedName>
        <fullName evidence="2">Uncharacterized protein</fullName>
    </submittedName>
</protein>
<keyword evidence="3" id="KW-1185">Reference proteome</keyword>
<feature type="compositionally biased region" description="Acidic residues" evidence="1">
    <location>
        <begin position="249"/>
        <end position="263"/>
    </location>
</feature>
<feature type="compositionally biased region" description="Basic residues" evidence="1">
    <location>
        <begin position="1"/>
        <end position="11"/>
    </location>
</feature>